<dbReference type="PANTHER" id="PTHR42990:SF1">
    <property type="entry name" value="AAA+ ATPASE DOMAIN-CONTAINING PROTEIN"/>
    <property type="match status" value="1"/>
</dbReference>
<dbReference type="STRING" id="1453497.AT15_01170"/>
<dbReference type="Proteomes" id="UP000077339">
    <property type="component" value="Unassembled WGS sequence"/>
</dbReference>
<evidence type="ECO:0000313" key="3">
    <source>
        <dbReference type="Proteomes" id="UP000077339"/>
    </source>
</evidence>
<dbReference type="OrthoDB" id="9768467at2"/>
<dbReference type="SUPFAM" id="SSF52540">
    <property type="entry name" value="P-loop containing nucleoside triphosphate hydrolases"/>
    <property type="match status" value="1"/>
</dbReference>
<dbReference type="AlphaFoldDB" id="A0A176K0K5"/>
<dbReference type="PATRIC" id="fig|1453497.3.peg.244"/>
<evidence type="ECO:0000259" key="1">
    <source>
        <dbReference type="Pfam" id="PF13173"/>
    </source>
</evidence>
<name>A0A176K0K5_9BACT</name>
<dbReference type="InterPro" id="IPR041682">
    <property type="entry name" value="AAA_14"/>
</dbReference>
<accession>A0A176K0K5</accession>
<dbReference type="RefSeq" id="WP_068347868.1">
    <property type="nucleotide sequence ID" value="NZ_JFHK01000015.1"/>
</dbReference>
<gene>
    <name evidence="2" type="ORF">AT15_01170</name>
</gene>
<dbReference type="PANTHER" id="PTHR42990">
    <property type="entry name" value="ATPASE"/>
    <property type="match status" value="1"/>
</dbReference>
<reference evidence="2 3" key="1">
    <citation type="submission" date="2014-02" db="EMBL/GenBank/DDBJ databases">
        <title>Kosmotoga genome sequencing.</title>
        <authorList>
            <person name="Pollo S.M."/>
            <person name="Charchuk R."/>
            <person name="Nesbo C.L."/>
        </authorList>
    </citation>
    <scope>NUCLEOTIDE SEQUENCE [LARGE SCALE GENOMIC DNA]</scope>
    <source>
        <strain evidence="2 3">S304</strain>
    </source>
</reference>
<dbReference type="Pfam" id="PF13173">
    <property type="entry name" value="AAA_14"/>
    <property type="match status" value="1"/>
</dbReference>
<comment type="caution">
    <text evidence="2">The sequence shown here is derived from an EMBL/GenBank/DDBJ whole genome shotgun (WGS) entry which is preliminary data.</text>
</comment>
<sequence length="387" mass="44053">MNLDSTIEILSLIQERKLQNLPERLRPFFEGIEFKNRAVLIFGPRGVGKTTFILSRIKNKRIFYLSADNPLVSAVNLWDLGNAIFMRGYEGIAIDEVHYAKDWSVHLKALYDAFPDKIIWASDSSSLILRHGIADLSRRFSRIEIPLLSFREYLFLKEGVVLPTINPLSPDRDLVKKAMDSVNILYAFQNFMEEGFRPVFLEWDYREQIVNIIEKTLHGDIPFFVPQITDIHFRLMNAIIGYLAMSKIPTINVEGMCNEWGIGKVKLYQLLHVMDATGLIRIIYRENDTKTFSKGAKIFLADPSFYSVLGGNIGTRREAFVTAVFSNTGKKVFACKNEEAGDFLVDGVVIEVGGKSKAINRADYVIRDNIDLPHGNVTPLWLLGFAY</sequence>
<organism evidence="2 3">
    <name type="scientific">Kosmotoga arenicorallina S304</name>
    <dbReference type="NCBI Taxonomy" id="1453497"/>
    <lineage>
        <taxon>Bacteria</taxon>
        <taxon>Thermotogati</taxon>
        <taxon>Thermotogota</taxon>
        <taxon>Thermotogae</taxon>
        <taxon>Kosmotogales</taxon>
        <taxon>Kosmotogaceae</taxon>
        <taxon>Kosmotoga</taxon>
    </lineage>
</organism>
<dbReference type="InterPro" id="IPR027417">
    <property type="entry name" value="P-loop_NTPase"/>
</dbReference>
<protein>
    <submittedName>
        <fullName evidence="2">ATPase AAA</fullName>
    </submittedName>
</protein>
<dbReference type="EMBL" id="JFHK01000015">
    <property type="protein sequence ID" value="OAA30153.1"/>
    <property type="molecule type" value="Genomic_DNA"/>
</dbReference>
<keyword evidence="3" id="KW-1185">Reference proteome</keyword>
<evidence type="ECO:0000313" key="2">
    <source>
        <dbReference type="EMBL" id="OAA30153.1"/>
    </source>
</evidence>
<feature type="domain" description="AAA" evidence="1">
    <location>
        <begin position="36"/>
        <end position="154"/>
    </location>
</feature>
<proteinExistence type="predicted"/>